<sequence>MGTGGESSVERDSKELNCPGWPHLYSIYWYGKCFDLRSLGTTTNEELRLGGVHLETIPRCKMRTLLPFLLEVSRWW</sequence>
<protein>
    <submittedName>
        <fullName evidence="1">Uncharacterized protein</fullName>
    </submittedName>
</protein>
<evidence type="ECO:0000313" key="1">
    <source>
        <dbReference type="EMBL" id="QQP54871.1"/>
    </source>
</evidence>
<gene>
    <name evidence="1" type="ORF">FKW44_007853</name>
</gene>
<reference evidence="2" key="1">
    <citation type="submission" date="2021-01" db="EMBL/GenBank/DDBJ databases">
        <title>Caligus Genome Assembly.</title>
        <authorList>
            <person name="Gallardo-Escarate C."/>
        </authorList>
    </citation>
    <scope>NUCLEOTIDE SEQUENCE [LARGE SCALE GENOMIC DNA]</scope>
</reference>
<organism evidence="1 2">
    <name type="scientific">Caligus rogercresseyi</name>
    <name type="common">Sea louse</name>
    <dbReference type="NCBI Taxonomy" id="217165"/>
    <lineage>
        <taxon>Eukaryota</taxon>
        <taxon>Metazoa</taxon>
        <taxon>Ecdysozoa</taxon>
        <taxon>Arthropoda</taxon>
        <taxon>Crustacea</taxon>
        <taxon>Multicrustacea</taxon>
        <taxon>Hexanauplia</taxon>
        <taxon>Copepoda</taxon>
        <taxon>Siphonostomatoida</taxon>
        <taxon>Caligidae</taxon>
        <taxon>Caligus</taxon>
    </lineage>
</organism>
<dbReference type="AlphaFoldDB" id="A0A7T8KFD6"/>
<name>A0A7T8KFD6_CALRO</name>
<keyword evidence="2" id="KW-1185">Reference proteome</keyword>
<accession>A0A7T8KFD6</accession>
<dbReference type="EMBL" id="CP045894">
    <property type="protein sequence ID" value="QQP54871.1"/>
    <property type="molecule type" value="Genomic_DNA"/>
</dbReference>
<evidence type="ECO:0000313" key="2">
    <source>
        <dbReference type="Proteomes" id="UP000595437"/>
    </source>
</evidence>
<proteinExistence type="predicted"/>
<dbReference type="Proteomes" id="UP000595437">
    <property type="component" value="Chromosome 5"/>
</dbReference>